<evidence type="ECO:0000313" key="4">
    <source>
        <dbReference type="Proteomes" id="UP000233782"/>
    </source>
</evidence>
<dbReference type="PANTHER" id="PTHR30160">
    <property type="entry name" value="TETRAACYLDISACCHARIDE 4'-KINASE-RELATED"/>
    <property type="match status" value="1"/>
</dbReference>
<sequence length="332" mass="37232">MPKILILRFSSIGDIVLTTPVVRCIKQQVPDAEVHYCTKQAFRGILEPNPYIDKVHTLGDSLSELVQQLKAENFDFVVDLHNNLRTRIIKTRLGKSSKSFDKLNFEKWLMVNLKVNRLPDMHIVDRYLAAAAPLGIQDDGKGLDYFIPADAEVDINTLPVGFQNRYTAFAIGAQHYTKRLPTERIIELCAQLQQPIILLGGKEDAAVGEEIAAHFEPASINNQQSTIILNACGRYSLAGSASLVRQAKQVVSHDTGLMHIAAAFQKDIISVWGNTIPEFGMYPFRTRYKVLEVNGLPCRPCSKIGYSKCPQGHFKCMRDIDFSAIEQQPYKV</sequence>
<keyword evidence="4" id="KW-1185">Reference proteome</keyword>
<dbReference type="OrthoDB" id="9768048at2"/>
<dbReference type="EMBL" id="PJMU01000002">
    <property type="protein sequence ID" value="PKV66567.1"/>
    <property type="molecule type" value="Genomic_DNA"/>
</dbReference>
<proteinExistence type="predicted"/>
<keyword evidence="2 3" id="KW-0808">Transferase</keyword>
<name>A0A2N3UB30_9BACT</name>
<gene>
    <name evidence="3" type="ORF">BD749_1696</name>
</gene>
<dbReference type="InterPro" id="IPR051199">
    <property type="entry name" value="LPS_LOS_Heptosyltrfase"/>
</dbReference>
<dbReference type="PANTHER" id="PTHR30160:SF1">
    <property type="entry name" value="LIPOPOLYSACCHARIDE 1,2-N-ACETYLGLUCOSAMINETRANSFERASE-RELATED"/>
    <property type="match status" value="1"/>
</dbReference>
<dbReference type="GO" id="GO:0008713">
    <property type="term" value="F:ADP-heptose-lipopolysaccharide heptosyltransferase activity"/>
    <property type="evidence" value="ECO:0007669"/>
    <property type="project" value="TreeGrafter"/>
</dbReference>
<dbReference type="Proteomes" id="UP000233782">
    <property type="component" value="Unassembled WGS sequence"/>
</dbReference>
<accession>A0A2N3UB30</accession>
<evidence type="ECO:0000256" key="1">
    <source>
        <dbReference type="ARBA" id="ARBA00022676"/>
    </source>
</evidence>
<evidence type="ECO:0000256" key="2">
    <source>
        <dbReference type="ARBA" id="ARBA00022679"/>
    </source>
</evidence>
<dbReference type="CDD" id="cd03789">
    <property type="entry name" value="GT9_LPS_heptosyltransferase"/>
    <property type="match status" value="1"/>
</dbReference>
<comment type="caution">
    <text evidence="3">The sequence shown here is derived from an EMBL/GenBank/DDBJ whole genome shotgun (WGS) entry which is preliminary data.</text>
</comment>
<dbReference type="GO" id="GO:0009244">
    <property type="term" value="P:lipopolysaccharide core region biosynthetic process"/>
    <property type="evidence" value="ECO:0007669"/>
    <property type="project" value="TreeGrafter"/>
</dbReference>
<dbReference type="Gene3D" id="3.40.50.2000">
    <property type="entry name" value="Glycogen Phosphorylase B"/>
    <property type="match status" value="2"/>
</dbReference>
<dbReference type="SUPFAM" id="SSF53756">
    <property type="entry name" value="UDP-Glycosyltransferase/glycogen phosphorylase"/>
    <property type="match status" value="1"/>
</dbReference>
<dbReference type="RefSeq" id="WP_101443941.1">
    <property type="nucleotide sequence ID" value="NZ_PJMU01000002.1"/>
</dbReference>
<keyword evidence="1" id="KW-0328">Glycosyltransferase</keyword>
<dbReference type="Pfam" id="PF01075">
    <property type="entry name" value="Glyco_transf_9"/>
    <property type="match status" value="1"/>
</dbReference>
<dbReference type="InterPro" id="IPR002201">
    <property type="entry name" value="Glyco_trans_9"/>
</dbReference>
<evidence type="ECO:0000313" key="3">
    <source>
        <dbReference type="EMBL" id="PKV66567.1"/>
    </source>
</evidence>
<dbReference type="AlphaFoldDB" id="A0A2N3UB30"/>
<protein>
    <submittedName>
        <fullName evidence="3">ADP-heptose:LPS heptosyltransferase</fullName>
    </submittedName>
</protein>
<reference evidence="3 4" key="1">
    <citation type="submission" date="2017-12" db="EMBL/GenBank/DDBJ databases">
        <title>Genomic Encyclopedia of Type Strains, Phase III (KMG-III): the genomes of soil and plant-associated and newly described type strains.</title>
        <authorList>
            <person name="Whitman W."/>
        </authorList>
    </citation>
    <scope>NUCLEOTIDE SEQUENCE [LARGE SCALE GENOMIC DNA]</scope>
    <source>
        <strain evidence="3 4">LP43</strain>
    </source>
</reference>
<organism evidence="3 4">
    <name type="scientific">Pontibacter ramchanderi</name>
    <dbReference type="NCBI Taxonomy" id="1179743"/>
    <lineage>
        <taxon>Bacteria</taxon>
        <taxon>Pseudomonadati</taxon>
        <taxon>Bacteroidota</taxon>
        <taxon>Cytophagia</taxon>
        <taxon>Cytophagales</taxon>
        <taxon>Hymenobacteraceae</taxon>
        <taxon>Pontibacter</taxon>
    </lineage>
</organism>
<dbReference type="GO" id="GO:0005829">
    <property type="term" value="C:cytosol"/>
    <property type="evidence" value="ECO:0007669"/>
    <property type="project" value="TreeGrafter"/>
</dbReference>